<dbReference type="EMBL" id="BSVB01000001">
    <property type="protein sequence ID" value="GMA95214.1"/>
    <property type="molecule type" value="Genomic_DNA"/>
</dbReference>
<evidence type="ECO:0000313" key="3">
    <source>
        <dbReference type="Proteomes" id="UP001157034"/>
    </source>
</evidence>
<keyword evidence="1" id="KW-0472">Membrane</keyword>
<evidence type="ECO:0000256" key="1">
    <source>
        <dbReference type="SAM" id="Phobius"/>
    </source>
</evidence>
<feature type="transmembrane region" description="Helical" evidence="1">
    <location>
        <begin position="28"/>
        <end position="45"/>
    </location>
</feature>
<keyword evidence="1" id="KW-1133">Transmembrane helix</keyword>
<evidence type="ECO:0000313" key="2">
    <source>
        <dbReference type="EMBL" id="GMA95214.1"/>
    </source>
</evidence>
<comment type="caution">
    <text evidence="2">The sequence shown here is derived from an EMBL/GenBank/DDBJ whole genome shotgun (WGS) entry which is preliminary data.</text>
</comment>
<reference evidence="3" key="1">
    <citation type="journal article" date="2019" name="Int. J. Syst. Evol. Microbiol.">
        <title>The Global Catalogue of Microorganisms (GCM) 10K type strain sequencing project: providing services to taxonomists for standard genome sequencing and annotation.</title>
        <authorList>
            <consortium name="The Broad Institute Genomics Platform"/>
            <consortium name="The Broad Institute Genome Sequencing Center for Infectious Disease"/>
            <person name="Wu L."/>
            <person name="Ma J."/>
        </authorList>
    </citation>
    <scope>NUCLEOTIDE SEQUENCE [LARGE SCALE GENOMIC DNA]</scope>
    <source>
        <strain evidence="3">NBRC 108894</strain>
    </source>
</reference>
<accession>A0ABQ6K705</accession>
<feature type="transmembrane region" description="Helical" evidence="1">
    <location>
        <begin position="57"/>
        <end position="78"/>
    </location>
</feature>
<dbReference type="RefSeq" id="WP_284254014.1">
    <property type="nucleotide sequence ID" value="NZ_BSVB01000001.1"/>
</dbReference>
<protein>
    <submittedName>
        <fullName evidence="2">Uncharacterized protein</fullName>
    </submittedName>
</protein>
<keyword evidence="1" id="KW-0812">Transmembrane</keyword>
<keyword evidence="3" id="KW-1185">Reference proteome</keyword>
<proteinExistence type="predicted"/>
<dbReference type="Proteomes" id="UP001157034">
    <property type="component" value="Unassembled WGS sequence"/>
</dbReference>
<sequence length="167" mass="16104">MLAGLAAVGAGLIHLASAIGSPPAVAAVVAVIGVAELGWGVIAVAGRGIPLPNAARVGALVPVVLWVLVLLVAGPAQLGPFTSALRLAPMLAASALDLVVVACVAVVGRRAATRRSPSRGPAGGRGAVIALALCGAAIAVLTAAALGATEVGDQARTGTGFFAPHQH</sequence>
<name>A0ABQ6K705_9MICO</name>
<organism evidence="2 3">
    <name type="scientific">Pseudolysinimonas kribbensis</name>
    <dbReference type="NCBI Taxonomy" id="433641"/>
    <lineage>
        <taxon>Bacteria</taxon>
        <taxon>Bacillati</taxon>
        <taxon>Actinomycetota</taxon>
        <taxon>Actinomycetes</taxon>
        <taxon>Micrococcales</taxon>
        <taxon>Microbacteriaceae</taxon>
        <taxon>Pseudolysinimonas</taxon>
    </lineage>
</organism>
<feature type="transmembrane region" description="Helical" evidence="1">
    <location>
        <begin position="84"/>
        <end position="107"/>
    </location>
</feature>
<gene>
    <name evidence="2" type="ORF">GCM10025881_20380</name>
</gene>
<feature type="transmembrane region" description="Helical" evidence="1">
    <location>
        <begin position="128"/>
        <end position="148"/>
    </location>
</feature>